<name>A0A9P4N605_9PLEO</name>
<keyword evidence="2" id="KW-1185">Reference proteome</keyword>
<evidence type="ECO:0000313" key="1">
    <source>
        <dbReference type="EMBL" id="KAF2266818.1"/>
    </source>
</evidence>
<comment type="caution">
    <text evidence="1">The sequence shown here is derived from an EMBL/GenBank/DDBJ whole genome shotgun (WGS) entry which is preliminary data.</text>
</comment>
<evidence type="ECO:0000313" key="2">
    <source>
        <dbReference type="Proteomes" id="UP000800093"/>
    </source>
</evidence>
<sequence length="94" mass="10615">MHPLLSLKVCIFIKRPLFFTMPLLMQSQAKCMGYECPRSRCQNFQACIILIKAIPKSPQTCIQPPKQIPKICDRASTLAILQCSGLLLTSYETI</sequence>
<gene>
    <name evidence="1" type="ORF">CC78DRAFT_108610</name>
</gene>
<organism evidence="1 2">
    <name type="scientific">Lojkania enalia</name>
    <dbReference type="NCBI Taxonomy" id="147567"/>
    <lineage>
        <taxon>Eukaryota</taxon>
        <taxon>Fungi</taxon>
        <taxon>Dikarya</taxon>
        <taxon>Ascomycota</taxon>
        <taxon>Pezizomycotina</taxon>
        <taxon>Dothideomycetes</taxon>
        <taxon>Pleosporomycetidae</taxon>
        <taxon>Pleosporales</taxon>
        <taxon>Pleosporales incertae sedis</taxon>
        <taxon>Lojkania</taxon>
    </lineage>
</organism>
<protein>
    <submittedName>
        <fullName evidence="1">Uncharacterized protein</fullName>
    </submittedName>
</protein>
<dbReference type="AlphaFoldDB" id="A0A9P4N605"/>
<reference evidence="2" key="1">
    <citation type="journal article" date="2020" name="Stud. Mycol.">
        <title>101 Dothideomycetes genomes: A test case for predicting lifestyles and emergence of pathogens.</title>
        <authorList>
            <person name="Haridas S."/>
            <person name="Albert R."/>
            <person name="Binder M."/>
            <person name="Bloem J."/>
            <person name="LaButti K."/>
            <person name="Salamov A."/>
            <person name="Andreopoulos B."/>
            <person name="Baker S."/>
            <person name="Barry K."/>
            <person name="Bills G."/>
            <person name="Bluhm B."/>
            <person name="Cannon C."/>
            <person name="Castanera R."/>
            <person name="Culley D."/>
            <person name="Daum C."/>
            <person name="Ezra D."/>
            <person name="Gonzalez J."/>
            <person name="Henrissat B."/>
            <person name="Kuo A."/>
            <person name="Liang C."/>
            <person name="Lipzen A."/>
            <person name="Lutzoni F."/>
            <person name="Magnuson J."/>
            <person name="Mondo S."/>
            <person name="Nolan M."/>
            <person name="Ohm R."/>
            <person name="Pangilinan J."/>
            <person name="Park H.-J."/>
            <person name="Ramirez L."/>
            <person name="Alfaro M."/>
            <person name="Sun H."/>
            <person name="Tritt A."/>
            <person name="Yoshinaga Y."/>
            <person name="Zwiers L.-H."/>
            <person name="Turgeon B."/>
            <person name="Goodwin S."/>
            <person name="Spatafora J."/>
            <person name="Crous P."/>
            <person name="Grigoriev I."/>
        </authorList>
    </citation>
    <scope>NUCLEOTIDE SEQUENCE [LARGE SCALE GENOMIC DNA]</scope>
    <source>
        <strain evidence="2">CBS 304.66</strain>
    </source>
</reference>
<accession>A0A9P4N605</accession>
<dbReference type="Proteomes" id="UP000800093">
    <property type="component" value="Unassembled WGS sequence"/>
</dbReference>
<proteinExistence type="predicted"/>
<dbReference type="EMBL" id="ML986595">
    <property type="protein sequence ID" value="KAF2266818.1"/>
    <property type="molecule type" value="Genomic_DNA"/>
</dbReference>